<dbReference type="AlphaFoldDB" id="A0A0J1IIW9"/>
<evidence type="ECO:0000313" key="2">
    <source>
        <dbReference type="EMBL" id="KLV25873.1"/>
    </source>
</evidence>
<dbReference type="Pfam" id="PF13204">
    <property type="entry name" value="Apiosidase"/>
    <property type="match status" value="1"/>
</dbReference>
<evidence type="ECO:0000259" key="1">
    <source>
        <dbReference type="Pfam" id="PF13204"/>
    </source>
</evidence>
<dbReference type="Proteomes" id="UP000036045">
    <property type="component" value="Unassembled WGS sequence"/>
</dbReference>
<dbReference type="PANTHER" id="PTHR37836:SF3">
    <property type="entry name" value="ENDOGLUCANASE"/>
    <property type="match status" value="1"/>
</dbReference>
<accession>A0A0J1IIW9</accession>
<protein>
    <submittedName>
        <fullName evidence="2">Beta-glucosidase</fullName>
    </submittedName>
</protein>
<dbReference type="InterPro" id="IPR025277">
    <property type="entry name" value="Apiosidase-like_cat_dom"/>
</dbReference>
<keyword evidence="3" id="KW-1185">Reference proteome</keyword>
<gene>
    <name evidence="2" type="ORF">ABW02_13680</name>
</gene>
<dbReference type="PATRIC" id="fig|1397.4.peg.872"/>
<dbReference type="OrthoDB" id="59486at2"/>
<organism evidence="2 3">
    <name type="scientific">Niallia circulans</name>
    <name type="common">Bacillus circulans</name>
    <dbReference type="NCBI Taxonomy" id="1397"/>
    <lineage>
        <taxon>Bacteria</taxon>
        <taxon>Bacillati</taxon>
        <taxon>Bacillota</taxon>
        <taxon>Bacilli</taxon>
        <taxon>Bacillales</taxon>
        <taxon>Bacillaceae</taxon>
        <taxon>Niallia</taxon>
    </lineage>
</organism>
<dbReference type="EMBL" id="LDPH01000012">
    <property type="protein sequence ID" value="KLV25873.1"/>
    <property type="molecule type" value="Genomic_DNA"/>
</dbReference>
<evidence type="ECO:0000313" key="3">
    <source>
        <dbReference type="Proteomes" id="UP000036045"/>
    </source>
</evidence>
<proteinExistence type="predicted"/>
<comment type="caution">
    <text evidence="2">The sequence shown here is derived from an EMBL/GenBank/DDBJ whole genome shotgun (WGS) entry which is preliminary data.</text>
</comment>
<reference evidence="2 3" key="1">
    <citation type="submission" date="2015-05" db="EMBL/GenBank/DDBJ databases">
        <title>Whole genome sequence and identification of bacterial endophytes from Costus igneus.</title>
        <authorList>
            <person name="Lee Y.P."/>
            <person name="Gan H.M."/>
            <person name="Eng W."/>
            <person name="Wheatley M.S."/>
            <person name="Caraballo A."/>
            <person name="Polter S."/>
            <person name="Savka M.A."/>
            <person name="Hudson A.O."/>
        </authorList>
    </citation>
    <scope>NUCLEOTIDE SEQUENCE [LARGE SCALE GENOMIC DNA]</scope>
    <source>
        <strain evidence="2 3">RIT379</strain>
    </source>
</reference>
<name>A0A0J1IIW9_NIACI</name>
<dbReference type="InterPro" id="IPR017853">
    <property type="entry name" value="GH"/>
</dbReference>
<sequence>MIKLRVAENKKCLETTNGEKFFYLADTVWSAFTNAALEEWNDYLELRKTQGFNVLQINILQQWDASETELNMKPFEYKEDGSFDFSKRNEAYFERAEKMVQMAVEKGFVPALVLLWCNYVPETWGAEISSVNNMPLDVVEDYVTYVDGKFSKYNPIYLVSGDTDFPTELTITYYSLALNTIKKLSPQCLTTLHVRGRLMEIPDELLYSDNLDFYMFQSGHNIQFQSMSYQLAEEFSNKPVKRPSINSEPCYEQMGYSRNLYGRFTRFDVRKAAWQSLLSGAEAGITYGAHGIWSWHKKGKGFGLVGEAFDKPFDWRDAVKFEGAWDYAFAKSLFKLFSLHDLQPLDIVLKNTEEIRVASTAGLNKIAIYMPVNTTLKLNKLLENYEFTIIDLEQRRFAEADVSFKDNITVIGMHNFEADVVIIGEKKLGS</sequence>
<feature type="domain" description="Apiosidase-like catalytic" evidence="1">
    <location>
        <begin position="8"/>
        <end position="337"/>
    </location>
</feature>
<dbReference type="RefSeq" id="WP_047942781.1">
    <property type="nucleotide sequence ID" value="NZ_JARTLH010000006.1"/>
</dbReference>
<dbReference type="Gene3D" id="3.20.20.80">
    <property type="entry name" value="Glycosidases"/>
    <property type="match status" value="1"/>
</dbReference>
<dbReference type="SUPFAM" id="SSF51445">
    <property type="entry name" value="(Trans)glycosidases"/>
    <property type="match status" value="1"/>
</dbReference>
<dbReference type="PANTHER" id="PTHR37836">
    <property type="entry name" value="LMO1036 PROTEIN"/>
    <property type="match status" value="1"/>
</dbReference>